<name>A0ACC3SV57_LIPKO</name>
<reference evidence="2" key="1">
    <citation type="journal article" date="2024" name="Front. Bioeng. Biotechnol.">
        <title>Genome-scale model development and genomic sequencing of the oleaginous clade Lipomyces.</title>
        <authorList>
            <person name="Czajka J.J."/>
            <person name="Han Y."/>
            <person name="Kim J."/>
            <person name="Mondo S.J."/>
            <person name="Hofstad B.A."/>
            <person name="Robles A."/>
            <person name="Haridas S."/>
            <person name="Riley R."/>
            <person name="LaButti K."/>
            <person name="Pangilinan J."/>
            <person name="Andreopoulos W."/>
            <person name="Lipzen A."/>
            <person name="Yan J."/>
            <person name="Wang M."/>
            <person name="Ng V."/>
            <person name="Grigoriev I.V."/>
            <person name="Spatafora J.W."/>
            <person name="Magnuson J.K."/>
            <person name="Baker S.E."/>
            <person name="Pomraning K.R."/>
        </authorList>
    </citation>
    <scope>NUCLEOTIDE SEQUENCE [LARGE SCALE GENOMIC DNA]</scope>
    <source>
        <strain evidence="2">CBS 7786</strain>
    </source>
</reference>
<protein>
    <submittedName>
        <fullName evidence="1">Uncharacterized protein</fullName>
    </submittedName>
</protein>
<gene>
    <name evidence="1" type="ORF">V1525DRAFT_390631</name>
</gene>
<evidence type="ECO:0000313" key="1">
    <source>
        <dbReference type="EMBL" id="KAK9235275.1"/>
    </source>
</evidence>
<organism evidence="1 2">
    <name type="scientific">Lipomyces kononenkoae</name>
    <name type="common">Yeast</name>
    <dbReference type="NCBI Taxonomy" id="34357"/>
    <lineage>
        <taxon>Eukaryota</taxon>
        <taxon>Fungi</taxon>
        <taxon>Dikarya</taxon>
        <taxon>Ascomycota</taxon>
        <taxon>Saccharomycotina</taxon>
        <taxon>Lipomycetes</taxon>
        <taxon>Lipomycetales</taxon>
        <taxon>Lipomycetaceae</taxon>
        <taxon>Lipomyces</taxon>
    </lineage>
</organism>
<sequence>MELVRTALQVPVPQVYGWSATSDNPVGSEYIIMEEAVGTQLGSSWDKLTPDSKLLIMKEVISVETKLLSLSFFHSTSSKFVAKTTTMLK</sequence>
<proteinExistence type="predicted"/>
<accession>A0ACC3SV57</accession>
<evidence type="ECO:0000313" key="2">
    <source>
        <dbReference type="Proteomes" id="UP001433508"/>
    </source>
</evidence>
<dbReference type="EMBL" id="MU971423">
    <property type="protein sequence ID" value="KAK9235275.1"/>
    <property type="molecule type" value="Genomic_DNA"/>
</dbReference>
<dbReference type="Proteomes" id="UP001433508">
    <property type="component" value="Unassembled WGS sequence"/>
</dbReference>
<comment type="caution">
    <text evidence="1">The sequence shown here is derived from an EMBL/GenBank/DDBJ whole genome shotgun (WGS) entry which is preliminary data.</text>
</comment>
<keyword evidence="2" id="KW-1185">Reference proteome</keyword>